<name>A0A1H6KGQ8_RUMFL</name>
<dbReference type="GO" id="GO:0006730">
    <property type="term" value="P:one-carbon metabolic process"/>
    <property type="evidence" value="ECO:0007669"/>
    <property type="project" value="UniProtKB-KW"/>
</dbReference>
<dbReference type="EMBL" id="FNWV01000008">
    <property type="protein sequence ID" value="SEH72468.1"/>
    <property type="molecule type" value="Genomic_DNA"/>
</dbReference>
<reference evidence="10 11" key="1">
    <citation type="submission" date="2016-10" db="EMBL/GenBank/DDBJ databases">
        <authorList>
            <person name="de Groot N.N."/>
        </authorList>
    </citation>
    <scope>NUCLEOTIDE SEQUENCE [LARGE SCALE GENOMIC DNA]</scope>
    <source>
        <strain evidence="10 11">YAD2003</strain>
    </source>
</reference>
<evidence type="ECO:0000256" key="7">
    <source>
        <dbReference type="PIRNR" id="PIRNR000194"/>
    </source>
</evidence>
<keyword evidence="6 7" id="KW-0560">Oxidoreductase</keyword>
<evidence type="ECO:0000256" key="5">
    <source>
        <dbReference type="ARBA" id="ARBA00022857"/>
    </source>
</evidence>
<organism evidence="10 11">
    <name type="scientific">Ruminococcus flavefaciens</name>
    <dbReference type="NCBI Taxonomy" id="1265"/>
    <lineage>
        <taxon>Bacteria</taxon>
        <taxon>Bacillati</taxon>
        <taxon>Bacillota</taxon>
        <taxon>Clostridia</taxon>
        <taxon>Eubacteriales</taxon>
        <taxon>Oscillospiraceae</taxon>
        <taxon>Ruminococcus</taxon>
    </lineage>
</organism>
<comment type="catalytic activity">
    <reaction evidence="7">
        <text>(6S)-5,6,7,8-tetrahydrofolate + NADP(+) = 7,8-dihydrofolate + NADPH + H(+)</text>
        <dbReference type="Rhea" id="RHEA:15009"/>
        <dbReference type="ChEBI" id="CHEBI:15378"/>
        <dbReference type="ChEBI" id="CHEBI:57451"/>
        <dbReference type="ChEBI" id="CHEBI:57453"/>
        <dbReference type="ChEBI" id="CHEBI:57783"/>
        <dbReference type="ChEBI" id="CHEBI:58349"/>
        <dbReference type="EC" id="1.5.1.3"/>
    </reaction>
</comment>
<dbReference type="EC" id="1.5.1.3" evidence="3 7"/>
<dbReference type="UniPathway" id="UPA00077">
    <property type="reaction ID" value="UER00158"/>
</dbReference>
<dbReference type="SUPFAM" id="SSF53597">
    <property type="entry name" value="Dihydrofolate reductase-like"/>
    <property type="match status" value="1"/>
</dbReference>
<dbReference type="InterPro" id="IPR012259">
    <property type="entry name" value="DHFR"/>
</dbReference>
<dbReference type="PROSITE" id="PS00075">
    <property type="entry name" value="DHFR_1"/>
    <property type="match status" value="1"/>
</dbReference>
<dbReference type="GO" id="GO:0046654">
    <property type="term" value="P:tetrahydrofolate biosynthetic process"/>
    <property type="evidence" value="ECO:0007669"/>
    <property type="project" value="UniProtKB-UniPathway"/>
</dbReference>
<evidence type="ECO:0000256" key="6">
    <source>
        <dbReference type="ARBA" id="ARBA00023002"/>
    </source>
</evidence>
<dbReference type="Proteomes" id="UP000183190">
    <property type="component" value="Unassembled WGS sequence"/>
</dbReference>
<dbReference type="PANTHER" id="PTHR48069:SF3">
    <property type="entry name" value="DIHYDROFOLATE REDUCTASE"/>
    <property type="match status" value="1"/>
</dbReference>
<dbReference type="PROSITE" id="PS51330">
    <property type="entry name" value="DHFR_2"/>
    <property type="match status" value="1"/>
</dbReference>
<dbReference type="GO" id="GO:0046452">
    <property type="term" value="P:dihydrofolate metabolic process"/>
    <property type="evidence" value="ECO:0007669"/>
    <property type="project" value="TreeGrafter"/>
</dbReference>
<evidence type="ECO:0000256" key="2">
    <source>
        <dbReference type="ARBA" id="ARBA00009539"/>
    </source>
</evidence>
<evidence type="ECO:0000313" key="10">
    <source>
        <dbReference type="EMBL" id="SEH72468.1"/>
    </source>
</evidence>
<sequence>MINIVAAVAANGVIGSNGKIPWDIPEDRAFFRKLTKGNICIMGTRTYESIGRPLPDRINIVVSSSQSLFSRNLRTVKSLDEAVKLAQKCAEQCGGDMEIYLCGGKRIYAEGLEIADRIYLTELDRPYEGNAFFPEFDKSKYELVQHERRDDLGLSFSVYEKKNK</sequence>
<comment type="similarity">
    <text evidence="2 7 8">Belongs to the dihydrofolate reductase family.</text>
</comment>
<keyword evidence="4 7" id="KW-0554">One-carbon metabolism</keyword>
<dbReference type="Pfam" id="PF00186">
    <property type="entry name" value="DHFR_1"/>
    <property type="match status" value="1"/>
</dbReference>
<evidence type="ECO:0000256" key="8">
    <source>
        <dbReference type="RuleBase" id="RU004474"/>
    </source>
</evidence>
<dbReference type="PRINTS" id="PR00070">
    <property type="entry name" value="DHFR"/>
</dbReference>
<comment type="function">
    <text evidence="7">Key enzyme in folate metabolism. Catalyzes an essential reaction for de novo glycine and purine synthesis, and for DNA precursor synthesis.</text>
</comment>
<dbReference type="InterPro" id="IPR017925">
    <property type="entry name" value="DHFR_CS"/>
</dbReference>
<gene>
    <name evidence="10" type="ORF">SAMN02910265_02337</name>
</gene>
<dbReference type="PIRSF" id="PIRSF000194">
    <property type="entry name" value="DHFR"/>
    <property type="match status" value="1"/>
</dbReference>
<accession>A0A1H6KGQ8</accession>
<evidence type="ECO:0000256" key="1">
    <source>
        <dbReference type="ARBA" id="ARBA00004903"/>
    </source>
</evidence>
<feature type="domain" description="DHFR" evidence="9">
    <location>
        <begin position="1"/>
        <end position="164"/>
    </location>
</feature>
<dbReference type="PANTHER" id="PTHR48069">
    <property type="entry name" value="DIHYDROFOLATE REDUCTASE"/>
    <property type="match status" value="1"/>
</dbReference>
<evidence type="ECO:0000259" key="9">
    <source>
        <dbReference type="PROSITE" id="PS51330"/>
    </source>
</evidence>
<dbReference type="AlphaFoldDB" id="A0A1H6KGQ8"/>
<dbReference type="GO" id="GO:0050661">
    <property type="term" value="F:NADP binding"/>
    <property type="evidence" value="ECO:0007669"/>
    <property type="project" value="InterPro"/>
</dbReference>
<protein>
    <recommendedName>
        <fullName evidence="3 7">Dihydrofolate reductase</fullName>
        <ecNumber evidence="3 7">1.5.1.3</ecNumber>
    </recommendedName>
</protein>
<dbReference type="Gene3D" id="3.40.430.10">
    <property type="entry name" value="Dihydrofolate Reductase, subunit A"/>
    <property type="match status" value="1"/>
</dbReference>
<dbReference type="GO" id="GO:0046655">
    <property type="term" value="P:folic acid metabolic process"/>
    <property type="evidence" value="ECO:0007669"/>
    <property type="project" value="TreeGrafter"/>
</dbReference>
<comment type="pathway">
    <text evidence="1 7">Cofactor biosynthesis; tetrahydrofolate biosynthesis; 5,6,7,8-tetrahydrofolate from 7,8-dihydrofolate: step 1/1.</text>
</comment>
<proteinExistence type="inferred from homology"/>
<evidence type="ECO:0000256" key="4">
    <source>
        <dbReference type="ARBA" id="ARBA00022563"/>
    </source>
</evidence>
<evidence type="ECO:0000256" key="3">
    <source>
        <dbReference type="ARBA" id="ARBA00012856"/>
    </source>
</evidence>
<keyword evidence="5 7" id="KW-0521">NADP</keyword>
<evidence type="ECO:0000313" key="11">
    <source>
        <dbReference type="Proteomes" id="UP000183190"/>
    </source>
</evidence>
<dbReference type="InterPro" id="IPR001796">
    <property type="entry name" value="DHFR_dom"/>
</dbReference>
<dbReference type="RefSeq" id="WP_074717547.1">
    <property type="nucleotide sequence ID" value="NZ_FNWV01000008.1"/>
</dbReference>
<dbReference type="OrthoDB" id="9804315at2"/>
<dbReference type="CDD" id="cd00209">
    <property type="entry name" value="DHFR"/>
    <property type="match status" value="1"/>
</dbReference>
<dbReference type="InterPro" id="IPR024072">
    <property type="entry name" value="DHFR-like_dom_sf"/>
</dbReference>
<dbReference type="GO" id="GO:0004146">
    <property type="term" value="F:dihydrofolate reductase activity"/>
    <property type="evidence" value="ECO:0007669"/>
    <property type="project" value="UniProtKB-EC"/>
</dbReference>